<dbReference type="InterPro" id="IPR013815">
    <property type="entry name" value="ATP_grasp_subdomain_1"/>
</dbReference>
<dbReference type="GO" id="GO:0004363">
    <property type="term" value="F:glutathione synthase activity"/>
    <property type="evidence" value="ECO:0007669"/>
    <property type="project" value="InterPro"/>
</dbReference>
<gene>
    <name evidence="3" type="primary">gshB</name>
    <name evidence="3" type="ORF">GCM10007940_46990</name>
</gene>
<sequence length="330" mass="37010">MNILILTDHRTHSSSNSFYLIANSLNEHTQVNSVTVASRSLETNKSFFSGEKMELSVKHLDEAMSYESFDEWIQTNPKTVYNLDDFDYILLRLPRPIHENFFTFLGRQIDERKVINRPSGISKTGNKQFLLNVKDYCPPVTLVENIEDIKSFKSNFPIVLKPLEDYGGRGIIKIEGDKVSIGIDRVLTFEEFSQDFNAEPQAYLAMKFLKNVKNGDKRIVVANGHILTSSVRFPADGSWLCNVAQGGSAALSDPTNREKEIIAYIDPILAAEGVFMYGLDTLEDDTGERIISEINTLSVGGIAPAAEMSGMDLGKKYADLFVNFVENLEK</sequence>
<proteinExistence type="predicted"/>
<evidence type="ECO:0000313" key="4">
    <source>
        <dbReference type="Proteomes" id="UP001156666"/>
    </source>
</evidence>
<evidence type="ECO:0000259" key="2">
    <source>
        <dbReference type="PROSITE" id="PS50975"/>
    </source>
</evidence>
<reference evidence="3" key="2">
    <citation type="submission" date="2023-01" db="EMBL/GenBank/DDBJ databases">
        <title>Draft genome sequence of Portibacter lacus strain NBRC 108769.</title>
        <authorList>
            <person name="Sun Q."/>
            <person name="Mori K."/>
        </authorList>
    </citation>
    <scope>NUCLEOTIDE SEQUENCE</scope>
    <source>
        <strain evidence="3">NBRC 108769</strain>
    </source>
</reference>
<dbReference type="Proteomes" id="UP001156666">
    <property type="component" value="Unassembled WGS sequence"/>
</dbReference>
<dbReference type="PANTHER" id="PTHR21621">
    <property type="entry name" value="RIBOSOMAL PROTEIN S6 MODIFICATION PROTEIN"/>
    <property type="match status" value="1"/>
</dbReference>
<dbReference type="GO" id="GO:0046872">
    <property type="term" value="F:metal ion binding"/>
    <property type="evidence" value="ECO:0007669"/>
    <property type="project" value="InterPro"/>
</dbReference>
<dbReference type="GO" id="GO:0005524">
    <property type="term" value="F:ATP binding"/>
    <property type="evidence" value="ECO:0007669"/>
    <property type="project" value="UniProtKB-UniRule"/>
</dbReference>
<dbReference type="GO" id="GO:0005737">
    <property type="term" value="C:cytoplasm"/>
    <property type="evidence" value="ECO:0007669"/>
    <property type="project" value="TreeGrafter"/>
</dbReference>
<dbReference type="Gene3D" id="3.30.470.20">
    <property type="entry name" value="ATP-grasp fold, B domain"/>
    <property type="match status" value="1"/>
</dbReference>
<name>A0AA37WGN2_9BACT</name>
<dbReference type="Gene3D" id="3.30.1490.20">
    <property type="entry name" value="ATP-grasp fold, A domain"/>
    <property type="match status" value="1"/>
</dbReference>
<dbReference type="RefSeq" id="WP_235293603.1">
    <property type="nucleotide sequence ID" value="NZ_BSOH01000037.1"/>
</dbReference>
<organism evidence="3 4">
    <name type="scientific">Portibacter lacus</name>
    <dbReference type="NCBI Taxonomy" id="1099794"/>
    <lineage>
        <taxon>Bacteria</taxon>
        <taxon>Pseudomonadati</taxon>
        <taxon>Bacteroidota</taxon>
        <taxon>Saprospiria</taxon>
        <taxon>Saprospirales</taxon>
        <taxon>Haliscomenobacteraceae</taxon>
        <taxon>Portibacter</taxon>
    </lineage>
</organism>
<feature type="domain" description="ATP-grasp" evidence="2">
    <location>
        <begin position="127"/>
        <end position="322"/>
    </location>
</feature>
<accession>A0AA37WGN2</accession>
<dbReference type="InterPro" id="IPR004218">
    <property type="entry name" value="GSHS_ATP-bd"/>
</dbReference>
<keyword evidence="1" id="KW-0067">ATP-binding</keyword>
<dbReference type="PANTHER" id="PTHR21621:SF4">
    <property type="entry name" value="GLUTATHIONE SYNTHETASE"/>
    <property type="match status" value="1"/>
</dbReference>
<comment type="caution">
    <text evidence="3">The sequence shown here is derived from an EMBL/GenBank/DDBJ whole genome shotgun (WGS) entry which is preliminary data.</text>
</comment>
<dbReference type="PROSITE" id="PS50975">
    <property type="entry name" value="ATP_GRASP"/>
    <property type="match status" value="1"/>
</dbReference>
<dbReference type="EMBL" id="BSOH01000037">
    <property type="protein sequence ID" value="GLR20083.1"/>
    <property type="molecule type" value="Genomic_DNA"/>
</dbReference>
<evidence type="ECO:0000256" key="1">
    <source>
        <dbReference type="PROSITE-ProRule" id="PRU00409"/>
    </source>
</evidence>
<dbReference type="Gene3D" id="3.40.50.20">
    <property type="match status" value="1"/>
</dbReference>
<keyword evidence="1" id="KW-0547">Nucleotide-binding</keyword>
<dbReference type="Pfam" id="PF02955">
    <property type="entry name" value="GSH-S_ATP"/>
    <property type="match status" value="1"/>
</dbReference>
<dbReference type="InterPro" id="IPR011761">
    <property type="entry name" value="ATP-grasp"/>
</dbReference>
<keyword evidence="4" id="KW-1185">Reference proteome</keyword>
<evidence type="ECO:0000313" key="3">
    <source>
        <dbReference type="EMBL" id="GLR20083.1"/>
    </source>
</evidence>
<dbReference type="SUPFAM" id="SSF56059">
    <property type="entry name" value="Glutathione synthetase ATP-binding domain-like"/>
    <property type="match status" value="1"/>
</dbReference>
<protein>
    <submittedName>
        <fullName evidence="3">Glutathione synthetase</fullName>
    </submittedName>
</protein>
<dbReference type="AlphaFoldDB" id="A0AA37WGN2"/>
<reference evidence="3" key="1">
    <citation type="journal article" date="2014" name="Int. J. Syst. Evol. Microbiol.">
        <title>Complete genome sequence of Corynebacterium casei LMG S-19264T (=DSM 44701T), isolated from a smear-ripened cheese.</title>
        <authorList>
            <consortium name="US DOE Joint Genome Institute (JGI-PGF)"/>
            <person name="Walter F."/>
            <person name="Albersmeier A."/>
            <person name="Kalinowski J."/>
            <person name="Ruckert C."/>
        </authorList>
    </citation>
    <scope>NUCLEOTIDE SEQUENCE</scope>
    <source>
        <strain evidence="3">NBRC 108769</strain>
    </source>
</reference>